<gene>
    <name evidence="10" type="primary">secY</name>
    <name evidence="12" type="ORF">A2Y75_10035</name>
</gene>
<evidence type="ECO:0000256" key="10">
    <source>
        <dbReference type="HAMAP-Rule" id="MF_01465"/>
    </source>
</evidence>
<dbReference type="NCBIfam" id="TIGR00967">
    <property type="entry name" value="3a0501s007"/>
    <property type="match status" value="1"/>
</dbReference>
<organism evidence="12 13">
    <name type="scientific">Candidatus Solincola sediminis</name>
    <dbReference type="NCBI Taxonomy" id="1797199"/>
    <lineage>
        <taxon>Bacteria</taxon>
        <taxon>Bacillati</taxon>
        <taxon>Actinomycetota</taxon>
        <taxon>Candidatus Geothermincolia</taxon>
        <taxon>Candidatus Geothermincolales</taxon>
        <taxon>Candidatus Geothermincolaceae</taxon>
        <taxon>Candidatus Solincola</taxon>
    </lineage>
</organism>
<dbReference type="SUPFAM" id="SSF103491">
    <property type="entry name" value="Preprotein translocase SecY subunit"/>
    <property type="match status" value="1"/>
</dbReference>
<feature type="transmembrane region" description="Helical" evidence="10">
    <location>
        <begin position="271"/>
        <end position="293"/>
    </location>
</feature>
<dbReference type="Gene3D" id="1.10.3370.10">
    <property type="entry name" value="SecY subunit domain"/>
    <property type="match status" value="1"/>
</dbReference>
<accession>A0A1F2WI00</accession>
<dbReference type="PROSITE" id="PS00756">
    <property type="entry name" value="SECY_2"/>
    <property type="match status" value="1"/>
</dbReference>
<comment type="similarity">
    <text evidence="2 10 11">Belongs to the SecY/SEC61-alpha family.</text>
</comment>
<keyword evidence="5 10" id="KW-0653">Protein transport</keyword>
<evidence type="ECO:0000256" key="4">
    <source>
        <dbReference type="ARBA" id="ARBA00022692"/>
    </source>
</evidence>
<comment type="function">
    <text evidence="10">The central subunit of the protein translocation channel SecYEG. Consists of two halves formed by TMs 1-5 and 6-10. These two domains form a lateral gate at the front which open onto the bilayer between TMs 2 and 7, and are clamped together by SecE at the back. The channel is closed by both a pore ring composed of hydrophobic SecY resides and a short helix (helix 2A) on the extracellular side of the membrane which forms a plug. The plug probably moves laterally to allow the channel to open. The ring and the pore may move independently.</text>
</comment>
<evidence type="ECO:0000256" key="7">
    <source>
        <dbReference type="ARBA" id="ARBA00023010"/>
    </source>
</evidence>
<feature type="transmembrane region" description="Helical" evidence="10">
    <location>
        <begin position="390"/>
        <end position="408"/>
    </location>
</feature>
<comment type="caution">
    <text evidence="12">The sequence shown here is derived from an EMBL/GenBank/DDBJ whole genome shotgun (WGS) entry which is preliminary data.</text>
</comment>
<dbReference type="STRING" id="1797197.A2Y75_10035"/>
<comment type="subcellular location">
    <subcellularLocation>
        <location evidence="10">Cell membrane</location>
        <topology evidence="10">Multi-pass membrane protein</topology>
    </subcellularLocation>
    <subcellularLocation>
        <location evidence="1">Membrane</location>
        <topology evidence="1">Multi-pass membrane protein</topology>
    </subcellularLocation>
</comment>
<feature type="transmembrane region" description="Helical" evidence="10">
    <location>
        <begin position="153"/>
        <end position="171"/>
    </location>
</feature>
<evidence type="ECO:0000256" key="1">
    <source>
        <dbReference type="ARBA" id="ARBA00004141"/>
    </source>
</evidence>
<dbReference type="GO" id="GO:0065002">
    <property type="term" value="P:intracellular protein transmembrane transport"/>
    <property type="evidence" value="ECO:0007669"/>
    <property type="project" value="UniProtKB-UniRule"/>
</dbReference>
<evidence type="ECO:0000256" key="11">
    <source>
        <dbReference type="RuleBase" id="RU004349"/>
    </source>
</evidence>
<dbReference type="PIRSF" id="PIRSF004557">
    <property type="entry name" value="SecY"/>
    <property type="match status" value="1"/>
</dbReference>
<dbReference type="EMBL" id="MELK01000045">
    <property type="protein sequence ID" value="OFW56477.1"/>
    <property type="molecule type" value="Genomic_DNA"/>
</dbReference>
<evidence type="ECO:0000256" key="6">
    <source>
        <dbReference type="ARBA" id="ARBA00022989"/>
    </source>
</evidence>
<proteinExistence type="inferred from homology"/>
<dbReference type="InterPro" id="IPR023201">
    <property type="entry name" value="SecY_dom_sf"/>
</dbReference>
<name>A0A1F2WI00_9ACTN</name>
<evidence type="ECO:0000256" key="2">
    <source>
        <dbReference type="ARBA" id="ARBA00005751"/>
    </source>
</evidence>
<feature type="transmembrane region" description="Helical" evidence="10">
    <location>
        <begin position="213"/>
        <end position="234"/>
    </location>
</feature>
<keyword evidence="3 10" id="KW-0813">Transport</keyword>
<keyword evidence="8 10" id="KW-0472">Membrane</keyword>
<feature type="transmembrane region" description="Helical" evidence="10">
    <location>
        <begin position="363"/>
        <end position="384"/>
    </location>
</feature>
<feature type="transmembrane region" description="Helical" evidence="10">
    <location>
        <begin position="305"/>
        <end position="327"/>
    </location>
</feature>
<dbReference type="Pfam" id="PF00344">
    <property type="entry name" value="SecY"/>
    <property type="match status" value="1"/>
</dbReference>
<dbReference type="GO" id="GO:0043952">
    <property type="term" value="P:protein transport by the Sec complex"/>
    <property type="evidence" value="ECO:0007669"/>
    <property type="project" value="UniProtKB-UniRule"/>
</dbReference>
<reference evidence="12 13" key="1">
    <citation type="journal article" date="2016" name="Nat. Commun.">
        <title>Thousands of microbial genomes shed light on interconnected biogeochemical processes in an aquifer system.</title>
        <authorList>
            <person name="Anantharaman K."/>
            <person name="Brown C.T."/>
            <person name="Hug L.A."/>
            <person name="Sharon I."/>
            <person name="Castelle C.J."/>
            <person name="Probst A.J."/>
            <person name="Thomas B.C."/>
            <person name="Singh A."/>
            <person name="Wilkins M.J."/>
            <person name="Karaoz U."/>
            <person name="Brodie E.L."/>
            <person name="Williams K.H."/>
            <person name="Hubbard S.S."/>
            <person name="Banfield J.F."/>
        </authorList>
    </citation>
    <scope>NUCLEOTIDE SEQUENCE [LARGE SCALE GENOMIC DNA]</scope>
</reference>
<evidence type="ECO:0000256" key="5">
    <source>
        <dbReference type="ARBA" id="ARBA00022927"/>
    </source>
</evidence>
<dbReference type="PANTHER" id="PTHR10906">
    <property type="entry name" value="SECY/SEC61-ALPHA FAMILY MEMBER"/>
    <property type="match status" value="1"/>
</dbReference>
<dbReference type="HAMAP" id="MF_01465">
    <property type="entry name" value="SecY"/>
    <property type="match status" value="1"/>
</dbReference>
<dbReference type="InterPro" id="IPR026593">
    <property type="entry name" value="SecY"/>
</dbReference>
<sequence length="425" mass="47156">MLRGFRNILKVADLRQKILFTLLVIMFYRLGSAIPCPGVNTQALKTLVEQGGIFGFMDFFSGGALSRLAIFGLGIMPYITAAIIMEMLVAVIPKLKEWQEEGESGRRKITQVTRYLTLSLALMESIGLVWRFSQPTDLAGESVSIINFTWTKGIIIVATLTAGMALLMWFGELITERGIGNGMSILIFTSIIARTPAEFKTLISSTQLKYGNIAYGIVISVLMSLAVIIAVIYLDQGERRIPVQYAKQIRGRRMTMGGTTYIPLKLNTSGVIPIIFASSVIFFPTMLAQFIPAMQGFAEKLSGGYLYFILYTAMIIFFAYFYTYIVFDPYTQAEHLKKYGAFVPGIRPGTPTAVFFSKVINRITLPGSFGLAAIALLPATMFYFFGTRQIPFGGAAIMIIVGVALETMKQIEAQLQMRHYEGFLK</sequence>
<evidence type="ECO:0000313" key="13">
    <source>
        <dbReference type="Proteomes" id="UP000177876"/>
    </source>
</evidence>
<dbReference type="FunFam" id="1.10.3370.10:FF:000001">
    <property type="entry name" value="Preprotein translocase subunit SecY"/>
    <property type="match status" value="1"/>
</dbReference>
<keyword evidence="4 10" id="KW-0812">Transmembrane</keyword>
<feature type="transmembrane region" description="Helical" evidence="10">
    <location>
        <begin position="112"/>
        <end position="133"/>
    </location>
</feature>
<dbReference type="PRINTS" id="PR00303">
    <property type="entry name" value="SECYTRNLCASE"/>
</dbReference>
<dbReference type="GO" id="GO:0006605">
    <property type="term" value="P:protein targeting"/>
    <property type="evidence" value="ECO:0007669"/>
    <property type="project" value="UniProtKB-UniRule"/>
</dbReference>
<feature type="transmembrane region" description="Helical" evidence="10">
    <location>
        <begin position="68"/>
        <end position="92"/>
    </location>
</feature>
<evidence type="ECO:0000256" key="8">
    <source>
        <dbReference type="ARBA" id="ARBA00023136"/>
    </source>
</evidence>
<comment type="caution">
    <text evidence="10">Lacks conserved residue(s) required for the propagation of feature annotation.</text>
</comment>
<keyword evidence="7 10" id="KW-0811">Translocation</keyword>
<evidence type="ECO:0000313" key="12">
    <source>
        <dbReference type="EMBL" id="OFW56477.1"/>
    </source>
</evidence>
<keyword evidence="10" id="KW-1003">Cell membrane</keyword>
<dbReference type="Proteomes" id="UP000177876">
    <property type="component" value="Unassembled WGS sequence"/>
</dbReference>
<dbReference type="InterPro" id="IPR002208">
    <property type="entry name" value="SecY/SEC61-alpha"/>
</dbReference>
<keyword evidence="6 10" id="KW-1133">Transmembrane helix</keyword>
<evidence type="ECO:0000256" key="3">
    <source>
        <dbReference type="ARBA" id="ARBA00022448"/>
    </source>
</evidence>
<comment type="subunit">
    <text evidence="10">Component of the Sec protein translocase complex. Heterotrimer consisting of SecY, SecE and SecG subunits. The heterotrimers can form oligomers, although 1 heterotrimer is thought to be able to translocate proteins. Interacts with the ribosome. Interacts with SecDF, and other proteins may be involved. Interacts with SecA.</text>
</comment>
<dbReference type="AlphaFoldDB" id="A0A1F2WI00"/>
<dbReference type="InterPro" id="IPR030659">
    <property type="entry name" value="SecY_CS"/>
</dbReference>
<evidence type="ECO:0000256" key="9">
    <source>
        <dbReference type="ARBA" id="ARBA00039733"/>
    </source>
</evidence>
<feature type="transmembrane region" description="Helical" evidence="10">
    <location>
        <begin position="178"/>
        <end position="193"/>
    </location>
</feature>
<protein>
    <recommendedName>
        <fullName evidence="9 10">Protein translocase subunit SecY</fullName>
    </recommendedName>
</protein>
<dbReference type="GO" id="GO:0005886">
    <property type="term" value="C:plasma membrane"/>
    <property type="evidence" value="ECO:0007669"/>
    <property type="project" value="UniProtKB-SubCell"/>
</dbReference>